<protein>
    <submittedName>
        <fullName evidence="2">Uncharacterized protein</fullName>
    </submittedName>
</protein>
<sequence>MLPHHLNTTYTYVSIPLPVSQIYSTVPVNFYGGSYFVVVVVVGVVVISGGGSLSLLLSQLLVGRGWRWLKEYLA</sequence>
<dbReference type="Proteomes" id="UP001607303">
    <property type="component" value="Unassembled WGS sequence"/>
</dbReference>
<evidence type="ECO:0000256" key="1">
    <source>
        <dbReference type="SAM" id="Phobius"/>
    </source>
</evidence>
<gene>
    <name evidence="2" type="ORF">V1477_016568</name>
</gene>
<keyword evidence="3" id="KW-1185">Reference proteome</keyword>
<feature type="transmembrane region" description="Helical" evidence="1">
    <location>
        <begin position="35"/>
        <end position="57"/>
    </location>
</feature>
<accession>A0ABD2B8M4</accession>
<dbReference type="EMBL" id="JAYRBN010000098">
    <property type="protein sequence ID" value="KAL2729087.1"/>
    <property type="molecule type" value="Genomic_DNA"/>
</dbReference>
<dbReference type="AlphaFoldDB" id="A0ABD2B8M4"/>
<reference evidence="2 3" key="1">
    <citation type="journal article" date="2024" name="Ann. Entomol. Soc. Am.">
        <title>Genomic analyses of the southern and eastern yellowjacket wasps (Hymenoptera: Vespidae) reveal evolutionary signatures of social life.</title>
        <authorList>
            <person name="Catto M.A."/>
            <person name="Caine P.B."/>
            <person name="Orr S.E."/>
            <person name="Hunt B.G."/>
            <person name="Goodisman M.A.D."/>
        </authorList>
    </citation>
    <scope>NUCLEOTIDE SEQUENCE [LARGE SCALE GENOMIC DNA]</scope>
    <source>
        <strain evidence="2">232</strain>
        <tissue evidence="2">Head and thorax</tissue>
    </source>
</reference>
<keyword evidence="1" id="KW-0472">Membrane</keyword>
<name>A0ABD2B8M4_VESMC</name>
<proteinExistence type="predicted"/>
<organism evidence="2 3">
    <name type="scientific">Vespula maculifrons</name>
    <name type="common">Eastern yellow jacket</name>
    <name type="synonym">Wasp</name>
    <dbReference type="NCBI Taxonomy" id="7453"/>
    <lineage>
        <taxon>Eukaryota</taxon>
        <taxon>Metazoa</taxon>
        <taxon>Ecdysozoa</taxon>
        <taxon>Arthropoda</taxon>
        <taxon>Hexapoda</taxon>
        <taxon>Insecta</taxon>
        <taxon>Pterygota</taxon>
        <taxon>Neoptera</taxon>
        <taxon>Endopterygota</taxon>
        <taxon>Hymenoptera</taxon>
        <taxon>Apocrita</taxon>
        <taxon>Aculeata</taxon>
        <taxon>Vespoidea</taxon>
        <taxon>Vespidae</taxon>
        <taxon>Vespinae</taxon>
        <taxon>Vespula</taxon>
    </lineage>
</organism>
<keyword evidence="1" id="KW-1133">Transmembrane helix</keyword>
<keyword evidence="1" id="KW-0812">Transmembrane</keyword>
<evidence type="ECO:0000313" key="3">
    <source>
        <dbReference type="Proteomes" id="UP001607303"/>
    </source>
</evidence>
<evidence type="ECO:0000313" key="2">
    <source>
        <dbReference type="EMBL" id="KAL2729087.1"/>
    </source>
</evidence>
<comment type="caution">
    <text evidence="2">The sequence shown here is derived from an EMBL/GenBank/DDBJ whole genome shotgun (WGS) entry which is preliminary data.</text>
</comment>